<reference evidence="1" key="1">
    <citation type="submission" date="2016-06" db="EMBL/GenBank/DDBJ databases">
        <title>Pandoraea oxalativorans DSM 23570 Genome Sequencing.</title>
        <authorList>
            <person name="Ee R."/>
            <person name="Lim Y.-L."/>
            <person name="Yong D."/>
            <person name="Yin W.-F."/>
            <person name="Chan K.-G."/>
        </authorList>
    </citation>
    <scope>NUCLEOTIDE SEQUENCE</scope>
    <source>
        <strain evidence="1">DSM 23570</strain>
    </source>
</reference>
<dbReference type="HOGENOM" id="CLU_116661_0_2_4"/>
<protein>
    <recommendedName>
        <fullName evidence="3">Beta-hydroxyacyl-ACP dehydratase</fullName>
    </recommendedName>
</protein>
<gene>
    <name evidence="1" type="ORF">MB84_18270</name>
</gene>
<dbReference type="Pfam" id="PF22817">
    <property type="entry name" value="ApeP-like"/>
    <property type="match status" value="1"/>
</dbReference>
<keyword evidence="2" id="KW-1185">Reference proteome</keyword>
<sequence length="156" mass="16695">MTATSHRWPPIGELLPHRAPMLLIDAVTAHDANSICVQATPDMHGWYADAQGDMPVHIVIELMAQAIAAHEALTRRLSGLPPAPGVLLGTRRLEATVTSLPGGRPVSVHATCVLRDDTGNGAYDCHVESDGESVVTATLKVHQPKDFSAFLLEHLT</sequence>
<proteinExistence type="predicted"/>
<evidence type="ECO:0000313" key="2">
    <source>
        <dbReference type="Proteomes" id="UP000035050"/>
    </source>
</evidence>
<evidence type="ECO:0008006" key="3">
    <source>
        <dbReference type="Google" id="ProtNLM"/>
    </source>
</evidence>
<accession>A0A0E3YCD1</accession>
<dbReference type="PATRIC" id="fig|573737.6.peg.4615"/>
<name>A0A0E3YCD1_9BURK</name>
<dbReference type="KEGG" id="pox:MB84_18270"/>
<dbReference type="InterPro" id="IPR029069">
    <property type="entry name" value="HotDog_dom_sf"/>
</dbReference>
<dbReference type="AlphaFoldDB" id="A0A0E3YCD1"/>
<dbReference type="Proteomes" id="UP000035050">
    <property type="component" value="Chromosome"/>
</dbReference>
<evidence type="ECO:0000313" key="1">
    <source>
        <dbReference type="EMBL" id="AKC71001.1"/>
    </source>
</evidence>
<dbReference type="PIRSF" id="PIRSF020565">
    <property type="entry name" value="3Ho_Ac_ACP_DH_prd"/>
    <property type="match status" value="1"/>
</dbReference>
<dbReference type="InterPro" id="IPR016776">
    <property type="entry name" value="ApeP-like_dehydratase"/>
</dbReference>
<dbReference type="Gene3D" id="3.10.129.10">
    <property type="entry name" value="Hotdog Thioesterase"/>
    <property type="match status" value="1"/>
</dbReference>
<organism evidence="1 2">
    <name type="scientific">Pandoraea oxalativorans</name>
    <dbReference type="NCBI Taxonomy" id="573737"/>
    <lineage>
        <taxon>Bacteria</taxon>
        <taxon>Pseudomonadati</taxon>
        <taxon>Pseudomonadota</taxon>
        <taxon>Betaproteobacteria</taxon>
        <taxon>Burkholderiales</taxon>
        <taxon>Burkholderiaceae</taxon>
        <taxon>Pandoraea</taxon>
    </lineage>
</organism>
<dbReference type="SUPFAM" id="SSF54637">
    <property type="entry name" value="Thioesterase/thiol ester dehydrase-isomerase"/>
    <property type="match status" value="1"/>
</dbReference>
<dbReference type="EMBL" id="CP011253">
    <property type="protein sequence ID" value="AKC71001.1"/>
    <property type="molecule type" value="Genomic_DNA"/>
</dbReference>